<dbReference type="AlphaFoldDB" id="A0A3D9L5K3"/>
<dbReference type="Gene3D" id="2.60.120.260">
    <property type="entry name" value="Galactose-binding domain-like"/>
    <property type="match status" value="1"/>
</dbReference>
<evidence type="ECO:0000313" key="3">
    <source>
        <dbReference type="Proteomes" id="UP000256779"/>
    </source>
</evidence>
<dbReference type="SUPFAM" id="SSF49299">
    <property type="entry name" value="PKD domain"/>
    <property type="match status" value="3"/>
</dbReference>
<dbReference type="Pfam" id="PF13753">
    <property type="entry name" value="SWM_repeat"/>
    <property type="match status" value="1"/>
</dbReference>
<dbReference type="InterPro" id="IPR000601">
    <property type="entry name" value="PKD_dom"/>
</dbReference>
<feature type="domain" description="PKD" evidence="1">
    <location>
        <begin position="116"/>
        <end position="183"/>
    </location>
</feature>
<dbReference type="PROSITE" id="PS51257">
    <property type="entry name" value="PROKAR_LIPOPROTEIN"/>
    <property type="match status" value="1"/>
</dbReference>
<dbReference type="SMART" id="SM00089">
    <property type="entry name" value="PKD"/>
    <property type="match status" value="3"/>
</dbReference>
<reference evidence="2 3" key="1">
    <citation type="submission" date="2018-07" db="EMBL/GenBank/DDBJ databases">
        <title>Genomic Encyclopedia of Type Strains, Phase IV (KMG-IV): sequencing the most valuable type-strain genomes for metagenomic binning, comparative biology and taxonomic classification.</title>
        <authorList>
            <person name="Goeker M."/>
        </authorList>
    </citation>
    <scope>NUCLEOTIDE SEQUENCE [LARGE SCALE GENOMIC DNA]</scope>
    <source>
        <strain evidence="2 3">DSM 4134</strain>
    </source>
</reference>
<dbReference type="PROSITE" id="PS50093">
    <property type="entry name" value="PKD"/>
    <property type="match status" value="3"/>
</dbReference>
<comment type="caution">
    <text evidence="2">The sequence shown here is derived from an EMBL/GenBank/DDBJ whole genome shotgun (WGS) entry which is preliminary data.</text>
</comment>
<accession>A0A3D9L5K3</accession>
<name>A0A3D9L5K3_MARFU</name>
<dbReference type="InterPro" id="IPR022409">
    <property type="entry name" value="PKD/Chitinase_dom"/>
</dbReference>
<evidence type="ECO:0000259" key="1">
    <source>
        <dbReference type="PROSITE" id="PS50093"/>
    </source>
</evidence>
<keyword evidence="3" id="KW-1185">Reference proteome</keyword>
<protein>
    <submittedName>
        <fullName evidence="2">Putative repeat protein (TIGR02059 family)</fullName>
    </submittedName>
</protein>
<dbReference type="Pfam" id="PF00801">
    <property type="entry name" value="PKD"/>
    <property type="match status" value="3"/>
</dbReference>
<dbReference type="InterPro" id="IPR028059">
    <property type="entry name" value="SWM_rpt"/>
</dbReference>
<dbReference type="Gene3D" id="2.60.40.10">
    <property type="entry name" value="Immunoglobulins"/>
    <property type="match status" value="3"/>
</dbReference>
<gene>
    <name evidence="2" type="ORF">C7460_104312</name>
</gene>
<organism evidence="2 3">
    <name type="scientific">Marinoscillum furvescens DSM 4134</name>
    <dbReference type="NCBI Taxonomy" id="1122208"/>
    <lineage>
        <taxon>Bacteria</taxon>
        <taxon>Pseudomonadati</taxon>
        <taxon>Bacteroidota</taxon>
        <taxon>Cytophagia</taxon>
        <taxon>Cytophagales</taxon>
        <taxon>Reichenbachiellaceae</taxon>
        <taxon>Marinoscillum</taxon>
    </lineage>
</organism>
<sequence length="551" mass="57598">MSRVYVMGMLFIGAATSCDDKEDALPELKADFTASVSQITAGDEVTFTSSVEGEGDAYLWTFEGGTPASSTEANPKVTYATAGKFDVTLEVTRTADEASVTTKKEEFITVDEPLSVTAAFTADMQEIEQGQSITFTNTTTSNGSGATLEWVFEGGTPETSTDAEVTVTYAAAGTYDVMLIASEEDVVDTLSKTDFVTVSALNASFDMSAASVFKGESVTFTSTSTAGATLSWAFEGGTPATSTDSEVTVAYETVGIYDVTLVVTKNGIAVTETKVDAIEVKELQAAAFVSAKLATDGASISLTYDKELNDPSGEVAAFTVKVNGTASQVSSVSLADGDAKTLVVSLATAITAGQTISVSYTPGITAKDGAAVSALTDQSVTNSLGGGGSTDGNLVTNFDLDFETVSDISTVFTEFGGDKPTGATRAVSDAQASVGSKSVHVMVPADGNAVITTLTSSSAFTLDASKTYTFSFDVYTVSQGAEFTVRVQPLSGWAENKIWTGPAAMKIEEWNKREWDVSGADIAEGKFHIQFISKVDAACEYYLDNFIIKEK</sequence>
<dbReference type="Proteomes" id="UP000256779">
    <property type="component" value="Unassembled WGS sequence"/>
</dbReference>
<feature type="domain" description="PKD" evidence="1">
    <location>
        <begin position="28"/>
        <end position="102"/>
    </location>
</feature>
<proteinExistence type="predicted"/>
<dbReference type="NCBIfam" id="TIGR02059">
    <property type="entry name" value="swm_rep_I"/>
    <property type="match status" value="1"/>
</dbReference>
<feature type="domain" description="PKD" evidence="1">
    <location>
        <begin position="221"/>
        <end position="266"/>
    </location>
</feature>
<dbReference type="InterPro" id="IPR011801">
    <property type="entry name" value="Swm_rep_I_cyn"/>
</dbReference>
<dbReference type="InterPro" id="IPR013783">
    <property type="entry name" value="Ig-like_fold"/>
</dbReference>
<dbReference type="EMBL" id="QREG01000004">
    <property type="protein sequence ID" value="REE01292.1"/>
    <property type="molecule type" value="Genomic_DNA"/>
</dbReference>
<dbReference type="CDD" id="cd00146">
    <property type="entry name" value="PKD"/>
    <property type="match status" value="3"/>
</dbReference>
<dbReference type="InterPro" id="IPR035986">
    <property type="entry name" value="PKD_dom_sf"/>
</dbReference>
<evidence type="ECO:0000313" key="2">
    <source>
        <dbReference type="EMBL" id="REE01292.1"/>
    </source>
</evidence>